<keyword evidence="2" id="KW-1185">Reference proteome</keyword>
<accession>A0AA48HAU2</accession>
<sequence length="70" mass="8168">MHNKTRFFWISYDQLVLFKIIKAAITPGTQPQRVSKKTIKIDPHPFPITERGGNRMANKTLQKLIDLIFD</sequence>
<evidence type="ECO:0000313" key="1">
    <source>
        <dbReference type="EMBL" id="BDW91885.1"/>
    </source>
</evidence>
<reference evidence="1 2" key="1">
    <citation type="submission" date="2023-01" db="EMBL/GenBank/DDBJ databases">
        <title>Complete genome sequence of Muricauda aquimarina strain IFOP_LL357.</title>
        <authorList>
            <person name="Gajardo G."/>
            <person name="Ueki S."/>
            <person name="Maruyama F."/>
        </authorList>
    </citation>
    <scope>NUCLEOTIDE SEQUENCE [LARGE SCALE GENOMIC DNA]</scope>
    <source>
        <strain evidence="1 2">IFOP_LL357</strain>
    </source>
</reference>
<gene>
    <name evidence="1" type="ORF">MACH07_07170</name>
</gene>
<evidence type="ECO:0000313" key="2">
    <source>
        <dbReference type="Proteomes" id="UP001330184"/>
    </source>
</evidence>
<dbReference type="EMBL" id="AP027268">
    <property type="protein sequence ID" value="BDW91885.1"/>
    <property type="molecule type" value="Genomic_DNA"/>
</dbReference>
<proteinExistence type="predicted"/>
<dbReference type="Proteomes" id="UP001330184">
    <property type="component" value="Chromosome"/>
</dbReference>
<protein>
    <submittedName>
        <fullName evidence="1">Uncharacterized protein</fullName>
    </submittedName>
</protein>
<name>A0AA48HAU2_9FLAO</name>
<dbReference type="AlphaFoldDB" id="A0AA48HAU2"/>
<organism evidence="1 2">
    <name type="scientific">Flagellimonas marinaquae</name>
    <dbReference type="NCBI Taxonomy" id="254955"/>
    <lineage>
        <taxon>Bacteria</taxon>
        <taxon>Pseudomonadati</taxon>
        <taxon>Bacteroidota</taxon>
        <taxon>Flavobacteriia</taxon>
        <taxon>Flavobacteriales</taxon>
        <taxon>Flavobacteriaceae</taxon>
        <taxon>Flagellimonas</taxon>
    </lineage>
</organism>